<sequence>MCSLAFGCRRRRTLGQGRRGASFLLLQTGRGSIPATHQATTALESLHAIKLLSAGFPPQAALCGVSPPPPPSYFAASLLSGWQVCALLRVVAGAAVREGGGREARQTASTLMPPRRS</sequence>
<proteinExistence type="predicted"/>
<reference evidence="1" key="1">
    <citation type="submission" date="2019-11" db="EMBL/GenBank/DDBJ databases">
        <title>Nori genome reveals adaptations in red seaweeds to the harsh intertidal environment.</title>
        <authorList>
            <person name="Wang D."/>
            <person name="Mao Y."/>
        </authorList>
    </citation>
    <scope>NUCLEOTIDE SEQUENCE</scope>
    <source>
        <tissue evidence="1">Gametophyte</tissue>
    </source>
</reference>
<gene>
    <name evidence="1" type="ORF">I4F81_005969</name>
</gene>
<dbReference type="Proteomes" id="UP000798662">
    <property type="component" value="Chromosome 2"/>
</dbReference>
<evidence type="ECO:0000313" key="1">
    <source>
        <dbReference type="EMBL" id="KAK1863413.1"/>
    </source>
</evidence>
<evidence type="ECO:0000313" key="2">
    <source>
        <dbReference type="Proteomes" id="UP000798662"/>
    </source>
</evidence>
<organism evidence="1 2">
    <name type="scientific">Pyropia yezoensis</name>
    <name type="common">Susabi-nori</name>
    <name type="synonym">Porphyra yezoensis</name>
    <dbReference type="NCBI Taxonomy" id="2788"/>
    <lineage>
        <taxon>Eukaryota</taxon>
        <taxon>Rhodophyta</taxon>
        <taxon>Bangiophyceae</taxon>
        <taxon>Bangiales</taxon>
        <taxon>Bangiaceae</taxon>
        <taxon>Pyropia</taxon>
    </lineage>
</organism>
<dbReference type="EMBL" id="CM020619">
    <property type="protein sequence ID" value="KAK1863413.1"/>
    <property type="molecule type" value="Genomic_DNA"/>
</dbReference>
<comment type="caution">
    <text evidence="1">The sequence shown here is derived from an EMBL/GenBank/DDBJ whole genome shotgun (WGS) entry which is preliminary data.</text>
</comment>
<name>A0ACC3C0N7_PYRYE</name>
<protein>
    <submittedName>
        <fullName evidence="1">Uncharacterized protein</fullName>
    </submittedName>
</protein>
<keyword evidence="2" id="KW-1185">Reference proteome</keyword>
<accession>A0ACC3C0N7</accession>